<keyword evidence="10" id="KW-1185">Reference proteome</keyword>
<evidence type="ECO:0000256" key="3">
    <source>
        <dbReference type="ARBA" id="ARBA00022452"/>
    </source>
</evidence>
<dbReference type="Gene3D" id="2.170.130.10">
    <property type="entry name" value="TonB-dependent receptor, plug domain"/>
    <property type="match status" value="1"/>
</dbReference>
<dbReference type="InterPro" id="IPR008969">
    <property type="entry name" value="CarboxyPept-like_regulatory"/>
</dbReference>
<dbReference type="PROSITE" id="PS52016">
    <property type="entry name" value="TONB_DEPENDENT_REC_3"/>
    <property type="match status" value="1"/>
</dbReference>
<evidence type="ECO:0000256" key="7">
    <source>
        <dbReference type="PROSITE-ProRule" id="PRU01360"/>
    </source>
</evidence>
<keyword evidence="2 7" id="KW-0813">Transport</keyword>
<sequence>MTFRIPLWWFPKQTLRIMKLTSLFILLAFLQVSANVYSQNNQVVQIKATNQSIVDVLKTIEDETNFTFLFNRANVDVDQKVNMNLEFSDVEKALDQLLEGTNIKYRTFNNSYVLYSDDNSSASGTASQQTKTVKGQVTSEKGDLIPGVTVFVKGTSIGTITDTDGKYSLQGVPANGTLVFSFVGMKALEVPVQNLSVIDVTMEEETIGLEEVVAIGYGTVKKKDLTGAVSTVKADEISIAPVVNPVEAIQGRVAGLDITRGDGRAGGSTSILLRGNRSLTASSEPIYIIDGIQGSISNLNPNDIESMDILKDASSTAIYGSAGANGVIIVTTKQARRGKIQVDLDSYVSVNGWPSYPSALQGDSWLNYLEEGYYATNGIHSSSMDELLTAWGIGSVSSYVNDNKWVDWVDETLQTGVQQNYSVSIRGGTETVQANFSLGYNKVNGIYKNDFQDKATMRSSINVNAADWIKFGLQTGLTYTNGETRSSRINKAFGLEPIGDVYDQDGNINVYPAGKEAGIVSLLADDIDGTYKNNTKAIAVTANPFVELTLAKGLTVRSILGTSITARRNGVYNSDHTYMMLIGSANEISNASYNTSLAYSYNWENILNYKFTIGEDHDFTTTLISSYAHSQHESSSSYSEGFLYDDFEFYNLDAGLNPIVSSSYGHSKRMSVAARAIYSYKGKYIINASVREDAASQLAKQWDIFPAGAFAWRVSDENFMAGTKNWLSNLKLRLGYGVSGNSNISAYVTRSEVTSGVDALNLGGGQLVTNIPTQAVGNTDLGWEKSYNMNIGLDFGLFDNRIDGSLEWYDTDTKDVIYARNLPYSSGGYTAKIPYTMNMNIARMSNKGLELTLNTRNIQTDKFKWNSTFTFARNWEEVTSIDLGSGTTVDDLVSLGLFMGSPKNTVYDYKKIGIWQTGEEADAAVFGLAPGDVKIESSLTKVSDGVWEKTTTDDDGNAVVTQYTAENPYTINASDDRQIVGQGSPKWTAGFQNSFKYKNFNLDIFMTARWGQMIEGELLGYFGYGNKNLPDMYNYWTEDNPTNDFPRPYLSRSTDYSSPTAGLNIVDGSFVKVKNITLGYTFPKKTLNTLRLSNLYLYGTLYNPFVFAKSDILDGVDPETNASDSFPLYKQVVFGVNVSF</sequence>
<dbReference type="InterPro" id="IPR011662">
    <property type="entry name" value="Secretin/TonB_short_N"/>
</dbReference>
<evidence type="ECO:0000256" key="2">
    <source>
        <dbReference type="ARBA" id="ARBA00022448"/>
    </source>
</evidence>
<dbReference type="EMBL" id="QAAD01000004">
    <property type="protein sequence ID" value="PTN09524.1"/>
    <property type="molecule type" value="Genomic_DNA"/>
</dbReference>
<reference evidence="9 10" key="1">
    <citation type="submission" date="2018-04" db="EMBL/GenBank/DDBJ databases">
        <title>Genomic Encyclopedia of Archaeal and Bacterial Type Strains, Phase II (KMG-II): from individual species to whole genera.</title>
        <authorList>
            <person name="Goeker M."/>
        </authorList>
    </citation>
    <scope>NUCLEOTIDE SEQUENCE [LARGE SCALE GENOMIC DNA]</scope>
    <source>
        <strain evidence="9 10">DSM 28823</strain>
    </source>
</reference>
<keyword evidence="6 7" id="KW-0998">Cell outer membrane</keyword>
<evidence type="ECO:0000256" key="6">
    <source>
        <dbReference type="ARBA" id="ARBA00023237"/>
    </source>
</evidence>
<name>A0A2T5C3Z0_9BACT</name>
<keyword evidence="4 7" id="KW-0812">Transmembrane</keyword>
<dbReference type="InterPro" id="IPR023997">
    <property type="entry name" value="TonB-dep_OMP_SusC/RagA_CS"/>
</dbReference>
<comment type="caution">
    <text evidence="9">The sequence shown here is derived from an EMBL/GenBank/DDBJ whole genome shotgun (WGS) entry which is preliminary data.</text>
</comment>
<evidence type="ECO:0000313" key="9">
    <source>
        <dbReference type="EMBL" id="PTN09524.1"/>
    </source>
</evidence>
<dbReference type="Pfam" id="PF13715">
    <property type="entry name" value="CarbopepD_reg_2"/>
    <property type="match status" value="1"/>
</dbReference>
<feature type="domain" description="Secretin/TonB short N-terminal" evidence="8">
    <location>
        <begin position="66"/>
        <end position="117"/>
    </location>
</feature>
<dbReference type="NCBIfam" id="TIGR04056">
    <property type="entry name" value="OMP_RagA_SusC"/>
    <property type="match status" value="1"/>
</dbReference>
<evidence type="ECO:0000256" key="5">
    <source>
        <dbReference type="ARBA" id="ARBA00023136"/>
    </source>
</evidence>
<organism evidence="9 10">
    <name type="scientific">Mangrovibacterium marinum</name>
    <dbReference type="NCBI Taxonomy" id="1639118"/>
    <lineage>
        <taxon>Bacteria</taxon>
        <taxon>Pseudomonadati</taxon>
        <taxon>Bacteroidota</taxon>
        <taxon>Bacteroidia</taxon>
        <taxon>Marinilabiliales</taxon>
        <taxon>Prolixibacteraceae</taxon>
        <taxon>Mangrovibacterium</taxon>
    </lineage>
</organism>
<keyword evidence="5 7" id="KW-0472">Membrane</keyword>
<dbReference type="InterPro" id="IPR023996">
    <property type="entry name" value="TonB-dep_OMP_SusC/RagA"/>
</dbReference>
<dbReference type="InterPro" id="IPR012910">
    <property type="entry name" value="Plug_dom"/>
</dbReference>
<comment type="similarity">
    <text evidence="7">Belongs to the TonB-dependent receptor family.</text>
</comment>
<dbReference type="Gene3D" id="2.40.170.20">
    <property type="entry name" value="TonB-dependent receptor, beta-barrel domain"/>
    <property type="match status" value="1"/>
</dbReference>
<dbReference type="Pfam" id="PF07660">
    <property type="entry name" value="STN"/>
    <property type="match status" value="1"/>
</dbReference>
<dbReference type="InterPro" id="IPR039426">
    <property type="entry name" value="TonB-dep_rcpt-like"/>
</dbReference>
<evidence type="ECO:0000313" key="10">
    <source>
        <dbReference type="Proteomes" id="UP000243525"/>
    </source>
</evidence>
<dbReference type="NCBIfam" id="TIGR04057">
    <property type="entry name" value="SusC_RagA_signa"/>
    <property type="match status" value="1"/>
</dbReference>
<keyword evidence="3 7" id="KW-1134">Transmembrane beta strand</keyword>
<dbReference type="Gene3D" id="2.60.40.1120">
    <property type="entry name" value="Carboxypeptidase-like, regulatory domain"/>
    <property type="match status" value="1"/>
</dbReference>
<protein>
    <submittedName>
        <fullName evidence="9">TonB-linked SusC/RagA family outer membrane protein</fullName>
    </submittedName>
</protein>
<evidence type="ECO:0000259" key="8">
    <source>
        <dbReference type="SMART" id="SM00965"/>
    </source>
</evidence>
<comment type="subcellular location">
    <subcellularLocation>
        <location evidence="1 7">Cell outer membrane</location>
        <topology evidence="1 7">Multi-pass membrane protein</topology>
    </subcellularLocation>
</comment>
<evidence type="ECO:0000256" key="4">
    <source>
        <dbReference type="ARBA" id="ARBA00022692"/>
    </source>
</evidence>
<dbReference type="GO" id="GO:0009279">
    <property type="term" value="C:cell outer membrane"/>
    <property type="evidence" value="ECO:0007669"/>
    <property type="project" value="UniProtKB-SubCell"/>
</dbReference>
<dbReference type="InterPro" id="IPR037066">
    <property type="entry name" value="Plug_dom_sf"/>
</dbReference>
<gene>
    <name evidence="9" type="ORF">C8N47_10469</name>
</gene>
<proteinExistence type="inferred from homology"/>
<dbReference type="Pfam" id="PF07715">
    <property type="entry name" value="Plug"/>
    <property type="match status" value="1"/>
</dbReference>
<dbReference type="Gene3D" id="3.55.50.30">
    <property type="match status" value="1"/>
</dbReference>
<dbReference type="SUPFAM" id="SSF56935">
    <property type="entry name" value="Porins"/>
    <property type="match status" value="1"/>
</dbReference>
<dbReference type="SMART" id="SM00965">
    <property type="entry name" value="STN"/>
    <property type="match status" value="1"/>
</dbReference>
<dbReference type="AlphaFoldDB" id="A0A2T5C3Z0"/>
<evidence type="ECO:0000256" key="1">
    <source>
        <dbReference type="ARBA" id="ARBA00004571"/>
    </source>
</evidence>
<dbReference type="SUPFAM" id="SSF49464">
    <property type="entry name" value="Carboxypeptidase regulatory domain-like"/>
    <property type="match status" value="1"/>
</dbReference>
<dbReference type="Proteomes" id="UP000243525">
    <property type="component" value="Unassembled WGS sequence"/>
</dbReference>
<accession>A0A2T5C3Z0</accession>
<dbReference type="InterPro" id="IPR036942">
    <property type="entry name" value="Beta-barrel_TonB_sf"/>
</dbReference>